<dbReference type="PROSITE" id="PS51186">
    <property type="entry name" value="GNAT"/>
    <property type="match status" value="1"/>
</dbReference>
<dbReference type="InterPro" id="IPR036514">
    <property type="entry name" value="SGNH_hydro_sf"/>
</dbReference>
<feature type="domain" description="N-acetyltransferase" evidence="1">
    <location>
        <begin position="464"/>
        <end position="613"/>
    </location>
</feature>
<dbReference type="InterPro" id="IPR010033">
    <property type="entry name" value="HAD_SF_ppase_IIIC"/>
</dbReference>
<evidence type="ECO:0000313" key="2">
    <source>
        <dbReference type="EMBL" id="MBG6086842.1"/>
    </source>
</evidence>
<proteinExistence type="predicted"/>
<dbReference type="InterPro" id="IPR016181">
    <property type="entry name" value="Acyl_CoA_acyltransferase"/>
</dbReference>
<comment type="caution">
    <text evidence="2">The sequence shown here is derived from an EMBL/GenBank/DDBJ whole genome shotgun (WGS) entry which is preliminary data.</text>
</comment>
<accession>A0A931DD07</accession>
<dbReference type="Gene3D" id="3.40.50.1000">
    <property type="entry name" value="HAD superfamily/HAD-like"/>
    <property type="match status" value="1"/>
</dbReference>
<dbReference type="Gene3D" id="3.40.50.1110">
    <property type="entry name" value="SGNH hydrolase"/>
    <property type="match status" value="1"/>
</dbReference>
<dbReference type="NCBIfam" id="TIGR01686">
    <property type="entry name" value="FkbH"/>
    <property type="match status" value="1"/>
</dbReference>
<name>A0A931DD07_9ACTN</name>
<dbReference type="GO" id="GO:0016747">
    <property type="term" value="F:acyltransferase activity, transferring groups other than amino-acyl groups"/>
    <property type="evidence" value="ECO:0007669"/>
    <property type="project" value="InterPro"/>
</dbReference>
<keyword evidence="3" id="KW-1185">Reference proteome</keyword>
<evidence type="ECO:0000259" key="1">
    <source>
        <dbReference type="PROSITE" id="PS51186"/>
    </source>
</evidence>
<sequence>MERPDDDARQVVEELDRLAGDGGLAGAYDRLPALLAGLPAEHAAAAGHRLAGVDPAEVAAAHPRIPRVRVTVTGNFTLTPLAAPLTAEIARHGLLPDVAVRPYGRYVTDLSDPDGGLYARDAEVTLCVLDGHAVVDELPLPWDAADLERALAAKLEQLRGLVAAYRAHGRGTLVLNTLPLLRRFTHQLIDHRSRARAGAAWRSFNAALLELGAGRPGVLVVDTDPLVAETGPALDARLSAYAGAHFSAGLLAAYCREVGHLIRGLRGRARKCLVLDLDGTLWGGVLADDGPAGVVVGGPSRGAAYRSFQRVVRQLGAQGVLLAVSSKNDPEEVARALREHPDMVVRERDFVAVEASGRPKPEALADIADRLGLGPEGLVFVDDHPSECGMARALLPSVAVVPVPGDPALHVERLLAGDWFAVPHTTAEDAARTGRYRTEERRRALRASLPSAGEYREALASRAELFRAGSADHARIAQLTLRTNRFNLTTARMTEAEVRAFAERPGTLVLAARAADRFGDHGLVGCAFARRDGGTLEIVNLLLSCRVFSRGIETACLAALLAHARGTGLAAVRGRYRPSPRNAPVRDFYPRHGFTPAGLDGDTELYRHDLTGPLPEAEHLSVTVELDKECERRGARAPVR</sequence>
<evidence type="ECO:0000313" key="3">
    <source>
        <dbReference type="Proteomes" id="UP000614047"/>
    </source>
</evidence>
<dbReference type="NCBIfam" id="TIGR01681">
    <property type="entry name" value="HAD-SF-IIIC"/>
    <property type="match status" value="1"/>
</dbReference>
<gene>
    <name evidence="2" type="ORF">IW256_000955</name>
</gene>
<dbReference type="InterPro" id="IPR036412">
    <property type="entry name" value="HAD-like_sf"/>
</dbReference>
<dbReference type="EMBL" id="JADOUA010000001">
    <property type="protein sequence ID" value="MBG6086842.1"/>
    <property type="molecule type" value="Genomic_DNA"/>
</dbReference>
<dbReference type="AlphaFoldDB" id="A0A931DD07"/>
<dbReference type="Proteomes" id="UP000614047">
    <property type="component" value="Unassembled WGS sequence"/>
</dbReference>
<dbReference type="InterPro" id="IPR000182">
    <property type="entry name" value="GNAT_dom"/>
</dbReference>
<dbReference type="RefSeq" id="WP_197009781.1">
    <property type="nucleotide sequence ID" value="NZ_BAABES010000007.1"/>
</dbReference>
<reference evidence="2" key="1">
    <citation type="submission" date="2020-11" db="EMBL/GenBank/DDBJ databases">
        <title>Sequencing the genomes of 1000 actinobacteria strains.</title>
        <authorList>
            <person name="Klenk H.-P."/>
        </authorList>
    </citation>
    <scope>NUCLEOTIDE SEQUENCE</scope>
    <source>
        <strain evidence="2">DSM 43175</strain>
    </source>
</reference>
<dbReference type="SUPFAM" id="SSF56784">
    <property type="entry name" value="HAD-like"/>
    <property type="match status" value="1"/>
</dbReference>
<organism evidence="2 3">
    <name type="scientific">Actinomadura viridis</name>
    <dbReference type="NCBI Taxonomy" id="58110"/>
    <lineage>
        <taxon>Bacteria</taxon>
        <taxon>Bacillati</taxon>
        <taxon>Actinomycetota</taxon>
        <taxon>Actinomycetes</taxon>
        <taxon>Streptosporangiales</taxon>
        <taxon>Thermomonosporaceae</taxon>
        <taxon>Actinomadura</taxon>
    </lineage>
</organism>
<dbReference type="InterPro" id="IPR010037">
    <property type="entry name" value="FkbH_domain"/>
</dbReference>
<dbReference type="Gene3D" id="3.40.630.30">
    <property type="match status" value="1"/>
</dbReference>
<dbReference type="InterPro" id="IPR023214">
    <property type="entry name" value="HAD_sf"/>
</dbReference>
<dbReference type="SUPFAM" id="SSF55729">
    <property type="entry name" value="Acyl-CoA N-acyltransferases (Nat)"/>
    <property type="match status" value="1"/>
</dbReference>
<dbReference type="Pfam" id="PF00702">
    <property type="entry name" value="Hydrolase"/>
    <property type="match status" value="1"/>
</dbReference>
<protein>
    <submittedName>
        <fullName evidence="2">FkbH-like protein</fullName>
    </submittedName>
</protein>